<dbReference type="GO" id="GO:0005886">
    <property type="term" value="C:plasma membrane"/>
    <property type="evidence" value="ECO:0007669"/>
    <property type="project" value="UniProtKB-SubCell"/>
</dbReference>
<feature type="compositionally biased region" description="Polar residues" evidence="9">
    <location>
        <begin position="309"/>
        <end position="326"/>
    </location>
</feature>
<dbReference type="NCBIfam" id="TIGR00861">
    <property type="entry name" value="MIP"/>
    <property type="match status" value="1"/>
</dbReference>
<evidence type="ECO:0000256" key="1">
    <source>
        <dbReference type="ARBA" id="ARBA00004651"/>
    </source>
</evidence>
<feature type="transmembrane region" description="Helical" evidence="10">
    <location>
        <begin position="178"/>
        <end position="198"/>
    </location>
</feature>
<dbReference type="PANTHER" id="PTHR19139:SF199">
    <property type="entry name" value="MIP17260P"/>
    <property type="match status" value="1"/>
</dbReference>
<dbReference type="AlphaFoldDB" id="A0A0L0G0F2"/>
<keyword evidence="6 10" id="KW-1133">Transmembrane helix</keyword>
<comment type="similarity">
    <text evidence="2 8">Belongs to the MIP/aquaporin (TC 1.A.8) family.</text>
</comment>
<dbReference type="PROSITE" id="PS00221">
    <property type="entry name" value="MIP"/>
    <property type="match status" value="1"/>
</dbReference>
<dbReference type="eggNOG" id="KOG0223">
    <property type="taxonomic scope" value="Eukaryota"/>
</dbReference>
<feature type="transmembrane region" description="Helical" evidence="10">
    <location>
        <begin position="210"/>
        <end position="232"/>
    </location>
</feature>
<keyword evidence="7 10" id="KW-0472">Membrane</keyword>
<feature type="transmembrane region" description="Helical" evidence="10">
    <location>
        <begin position="128"/>
        <end position="149"/>
    </location>
</feature>
<dbReference type="InterPro" id="IPR023271">
    <property type="entry name" value="Aquaporin-like"/>
</dbReference>
<dbReference type="GO" id="GO:0015250">
    <property type="term" value="F:water channel activity"/>
    <property type="evidence" value="ECO:0007669"/>
    <property type="project" value="TreeGrafter"/>
</dbReference>
<sequence length="326" mass="34570">MGHGMSSELSFKKWGGHAAIRSYSAEFIGMFFFLFVTIGVVCSFYGALAASVEDLLPQVFSGTERQVDPAYQPQVGGKYAFNTAMVLTIAFAFGMSIMVLVFSIAHISGGHLNPAVTMAMICFGKINVIRGIGYIIVQTLGATCGVAMVDALWPNQVTDAVAFGANGYDHNVTSTAQAFFIEFFGTALLVFTIFGTAVDPRGSEFAHHNAPIAIGFAVFLAHIMMIPVTGCGINPARSFASAVVSGSWDDQWLYWVAPLCGGPFGGALNYFAFQWKNNPEDEAGIMAAGAQEGDPELAERHTPAAVAGQESTVGVQSTAPVTTRSK</sequence>
<dbReference type="OrthoDB" id="3222at2759"/>
<feature type="transmembrane region" description="Helical" evidence="10">
    <location>
        <begin position="27"/>
        <end position="48"/>
    </location>
</feature>
<organism evidence="11 12">
    <name type="scientific">Sphaeroforma arctica JP610</name>
    <dbReference type="NCBI Taxonomy" id="667725"/>
    <lineage>
        <taxon>Eukaryota</taxon>
        <taxon>Ichthyosporea</taxon>
        <taxon>Ichthyophonida</taxon>
        <taxon>Sphaeroforma</taxon>
    </lineage>
</organism>
<dbReference type="PANTHER" id="PTHR19139">
    <property type="entry name" value="AQUAPORIN TRANSPORTER"/>
    <property type="match status" value="1"/>
</dbReference>
<keyword evidence="3 8" id="KW-0813">Transport</keyword>
<dbReference type="InterPro" id="IPR000425">
    <property type="entry name" value="MIP"/>
</dbReference>
<name>A0A0L0G0F2_9EUKA</name>
<dbReference type="GeneID" id="25905889"/>
<proteinExistence type="inferred from homology"/>
<keyword evidence="4" id="KW-1003">Cell membrane</keyword>
<dbReference type="PRINTS" id="PR00783">
    <property type="entry name" value="MINTRINSICP"/>
</dbReference>
<keyword evidence="5 8" id="KW-0812">Transmembrane</keyword>
<protein>
    <recommendedName>
        <fullName evidence="13">Aquaporin</fullName>
    </recommendedName>
</protein>
<dbReference type="CDD" id="cd00333">
    <property type="entry name" value="MIP"/>
    <property type="match status" value="1"/>
</dbReference>
<feature type="transmembrane region" description="Helical" evidence="10">
    <location>
        <begin position="84"/>
        <end position="107"/>
    </location>
</feature>
<evidence type="ECO:0000256" key="3">
    <source>
        <dbReference type="ARBA" id="ARBA00022448"/>
    </source>
</evidence>
<evidence type="ECO:0000256" key="9">
    <source>
        <dbReference type="SAM" id="MobiDB-lite"/>
    </source>
</evidence>
<dbReference type="RefSeq" id="XP_014156223.1">
    <property type="nucleotide sequence ID" value="XM_014300748.1"/>
</dbReference>
<evidence type="ECO:0000256" key="8">
    <source>
        <dbReference type="RuleBase" id="RU000477"/>
    </source>
</evidence>
<evidence type="ECO:0000256" key="10">
    <source>
        <dbReference type="SAM" id="Phobius"/>
    </source>
</evidence>
<evidence type="ECO:0000256" key="2">
    <source>
        <dbReference type="ARBA" id="ARBA00006175"/>
    </source>
</evidence>
<comment type="subcellular location">
    <subcellularLocation>
        <location evidence="1">Cell membrane</location>
        <topology evidence="1">Multi-pass membrane protein</topology>
    </subcellularLocation>
</comment>
<feature type="region of interest" description="Disordered" evidence="9">
    <location>
        <begin position="290"/>
        <end position="326"/>
    </location>
</feature>
<dbReference type="InterPro" id="IPR022357">
    <property type="entry name" value="MIP_CS"/>
</dbReference>
<accession>A0A0L0G0F2</accession>
<dbReference type="Proteomes" id="UP000054560">
    <property type="component" value="Unassembled WGS sequence"/>
</dbReference>
<dbReference type="EMBL" id="KQ241937">
    <property type="protein sequence ID" value="KNC82321.1"/>
    <property type="molecule type" value="Genomic_DNA"/>
</dbReference>
<reference evidence="11 12" key="1">
    <citation type="submission" date="2011-02" db="EMBL/GenBank/DDBJ databases">
        <title>The Genome Sequence of Sphaeroforma arctica JP610.</title>
        <authorList>
            <consortium name="The Broad Institute Genome Sequencing Platform"/>
            <person name="Russ C."/>
            <person name="Cuomo C."/>
            <person name="Young S.K."/>
            <person name="Zeng Q."/>
            <person name="Gargeya S."/>
            <person name="Alvarado L."/>
            <person name="Berlin A."/>
            <person name="Chapman S.B."/>
            <person name="Chen Z."/>
            <person name="Freedman E."/>
            <person name="Gellesch M."/>
            <person name="Goldberg J."/>
            <person name="Griggs A."/>
            <person name="Gujja S."/>
            <person name="Heilman E."/>
            <person name="Heiman D."/>
            <person name="Howarth C."/>
            <person name="Mehta T."/>
            <person name="Neiman D."/>
            <person name="Pearson M."/>
            <person name="Roberts A."/>
            <person name="Saif S."/>
            <person name="Shea T."/>
            <person name="Shenoy N."/>
            <person name="Sisk P."/>
            <person name="Stolte C."/>
            <person name="Sykes S."/>
            <person name="White J."/>
            <person name="Yandava C."/>
            <person name="Burger G."/>
            <person name="Gray M.W."/>
            <person name="Holland P.W.H."/>
            <person name="King N."/>
            <person name="Lang F.B.F."/>
            <person name="Roger A.J."/>
            <person name="Ruiz-Trillo I."/>
            <person name="Haas B."/>
            <person name="Nusbaum C."/>
            <person name="Birren B."/>
        </authorList>
    </citation>
    <scope>NUCLEOTIDE SEQUENCE [LARGE SCALE GENOMIC DNA]</scope>
    <source>
        <strain evidence="11 12">JP610</strain>
    </source>
</reference>
<feature type="transmembrane region" description="Helical" evidence="10">
    <location>
        <begin position="252"/>
        <end position="273"/>
    </location>
</feature>
<gene>
    <name evidence="11" type="ORF">SARC_05385</name>
</gene>
<evidence type="ECO:0000256" key="7">
    <source>
        <dbReference type="ARBA" id="ARBA00023136"/>
    </source>
</evidence>
<evidence type="ECO:0008006" key="13">
    <source>
        <dbReference type="Google" id="ProtNLM"/>
    </source>
</evidence>
<dbReference type="InterPro" id="IPR034294">
    <property type="entry name" value="Aquaporin_transptr"/>
</dbReference>
<keyword evidence="12" id="KW-1185">Reference proteome</keyword>
<evidence type="ECO:0000313" key="11">
    <source>
        <dbReference type="EMBL" id="KNC82321.1"/>
    </source>
</evidence>
<evidence type="ECO:0000313" key="12">
    <source>
        <dbReference type="Proteomes" id="UP000054560"/>
    </source>
</evidence>
<evidence type="ECO:0000256" key="5">
    <source>
        <dbReference type="ARBA" id="ARBA00022692"/>
    </source>
</evidence>
<dbReference type="SUPFAM" id="SSF81338">
    <property type="entry name" value="Aquaporin-like"/>
    <property type="match status" value="1"/>
</dbReference>
<evidence type="ECO:0000256" key="4">
    <source>
        <dbReference type="ARBA" id="ARBA00022475"/>
    </source>
</evidence>
<evidence type="ECO:0000256" key="6">
    <source>
        <dbReference type="ARBA" id="ARBA00022989"/>
    </source>
</evidence>
<dbReference type="Pfam" id="PF00230">
    <property type="entry name" value="MIP"/>
    <property type="match status" value="1"/>
</dbReference>
<dbReference type="STRING" id="667725.A0A0L0G0F2"/>
<dbReference type="Gene3D" id="1.20.1080.10">
    <property type="entry name" value="Glycerol uptake facilitator protein"/>
    <property type="match status" value="1"/>
</dbReference>